<dbReference type="EMBL" id="BARS01009562">
    <property type="protein sequence ID" value="GAF76408.1"/>
    <property type="molecule type" value="Genomic_DNA"/>
</dbReference>
<feature type="non-terminal residue" evidence="2">
    <location>
        <position position="1"/>
    </location>
</feature>
<comment type="caution">
    <text evidence="2">The sequence shown here is derived from an EMBL/GenBank/DDBJ whole genome shotgun (WGS) entry which is preliminary data.</text>
</comment>
<proteinExistence type="predicted"/>
<gene>
    <name evidence="2" type="ORF">S01H1_17962</name>
</gene>
<evidence type="ECO:0000256" key="1">
    <source>
        <dbReference type="SAM" id="MobiDB-lite"/>
    </source>
</evidence>
<organism evidence="2">
    <name type="scientific">marine sediment metagenome</name>
    <dbReference type="NCBI Taxonomy" id="412755"/>
    <lineage>
        <taxon>unclassified sequences</taxon>
        <taxon>metagenomes</taxon>
        <taxon>ecological metagenomes</taxon>
    </lineage>
</organism>
<protein>
    <submittedName>
        <fullName evidence="2">Uncharacterized protein</fullName>
    </submittedName>
</protein>
<name>X0S5R5_9ZZZZ</name>
<evidence type="ECO:0000313" key="2">
    <source>
        <dbReference type="EMBL" id="GAF76408.1"/>
    </source>
</evidence>
<accession>X0S5R5</accession>
<reference evidence="2" key="1">
    <citation type="journal article" date="2014" name="Front. Microbiol.">
        <title>High frequency of phylogenetically diverse reductive dehalogenase-homologous genes in deep subseafloor sedimentary metagenomes.</title>
        <authorList>
            <person name="Kawai M."/>
            <person name="Futagami T."/>
            <person name="Toyoda A."/>
            <person name="Takaki Y."/>
            <person name="Nishi S."/>
            <person name="Hori S."/>
            <person name="Arai W."/>
            <person name="Tsubouchi T."/>
            <person name="Morono Y."/>
            <person name="Uchiyama I."/>
            <person name="Ito T."/>
            <person name="Fujiyama A."/>
            <person name="Inagaki F."/>
            <person name="Takami H."/>
        </authorList>
    </citation>
    <scope>NUCLEOTIDE SEQUENCE</scope>
    <source>
        <strain evidence="2">Expedition CK06-06</strain>
    </source>
</reference>
<sequence>INPQTTDYPVFVFTTAGAYCELGHMIMGCTSGSAKGAIEMQTGGLFGNHIHHCGFGLWGKGSSDAAFGISVTGGTTPTIGEMMYGVIEHCKFGSLLTVSGIQIPTGFVGPNSVKGTIIRNNHFNTGVRSINVLATHADFASGGIYNNTFEVPDSADGEAVYFASGAAGNVHGNAAWVADGVQMGNNPFFDAGGTGMGFGINTRGGGERETWSAGQGTWAGSGALPTPTNI</sequence>
<dbReference type="AlphaFoldDB" id="X0S5R5"/>
<feature type="region of interest" description="Disordered" evidence="1">
    <location>
        <begin position="205"/>
        <end position="230"/>
    </location>
</feature>